<comment type="caution">
    <text evidence="2">The sequence shown here is derived from an EMBL/GenBank/DDBJ whole genome shotgun (WGS) entry which is preliminary data.</text>
</comment>
<feature type="transmembrane region" description="Helical" evidence="1">
    <location>
        <begin position="89"/>
        <end position="108"/>
    </location>
</feature>
<keyword evidence="1" id="KW-1133">Transmembrane helix</keyword>
<gene>
    <name evidence="2" type="ORF">GCM10009093_00650</name>
</gene>
<proteinExistence type="predicted"/>
<reference evidence="2 3" key="1">
    <citation type="journal article" date="2019" name="Int. J. Syst. Evol. Microbiol.">
        <title>The Global Catalogue of Microorganisms (GCM) 10K type strain sequencing project: providing services to taxonomists for standard genome sequencing and annotation.</title>
        <authorList>
            <consortium name="The Broad Institute Genomics Platform"/>
            <consortium name="The Broad Institute Genome Sequencing Center for Infectious Disease"/>
            <person name="Wu L."/>
            <person name="Ma J."/>
        </authorList>
    </citation>
    <scope>NUCLEOTIDE SEQUENCE [LARGE SCALE GENOMIC DNA]</scope>
    <source>
        <strain evidence="2 3">JCM 13476</strain>
    </source>
</reference>
<accession>A0ABN0XZL2</accession>
<keyword evidence="1" id="KW-0472">Membrane</keyword>
<feature type="transmembrane region" description="Helical" evidence="1">
    <location>
        <begin position="63"/>
        <end position="83"/>
    </location>
</feature>
<evidence type="ECO:0000313" key="2">
    <source>
        <dbReference type="EMBL" id="GAA0377378.1"/>
    </source>
</evidence>
<organism evidence="2 3">
    <name type="scientific">Brevundimonas terrae</name>
    <dbReference type="NCBI Taxonomy" id="363631"/>
    <lineage>
        <taxon>Bacteria</taxon>
        <taxon>Pseudomonadati</taxon>
        <taxon>Pseudomonadota</taxon>
        <taxon>Alphaproteobacteria</taxon>
        <taxon>Caulobacterales</taxon>
        <taxon>Caulobacteraceae</taxon>
        <taxon>Brevundimonas</taxon>
    </lineage>
</organism>
<dbReference type="EMBL" id="BAAAEJ010000001">
    <property type="protein sequence ID" value="GAA0377378.1"/>
    <property type="molecule type" value="Genomic_DNA"/>
</dbReference>
<evidence type="ECO:0000256" key="1">
    <source>
        <dbReference type="SAM" id="Phobius"/>
    </source>
</evidence>
<keyword evidence="1" id="KW-0812">Transmembrane</keyword>
<dbReference type="Proteomes" id="UP001500791">
    <property type="component" value="Unassembled WGS sequence"/>
</dbReference>
<protein>
    <submittedName>
        <fullName evidence="2">DUF983 domain-containing protein</fullName>
    </submittedName>
</protein>
<evidence type="ECO:0000313" key="3">
    <source>
        <dbReference type="Proteomes" id="UP001500791"/>
    </source>
</evidence>
<keyword evidence="3" id="KW-1185">Reference proteome</keyword>
<dbReference type="InterPro" id="IPR009325">
    <property type="entry name" value="DUF983"/>
</dbReference>
<sequence>MSFKETLVSEDAYPPLSPVMTGIRCRCPRCGKGPLLKGYLTIAEKCTACGLDYSFADTADGPAFFVMSIVGTLGMAGFMVFQFTVEPPFWVHLVLTFPIIIAACMWMLRPVKGWMAAAQYRHKAKEARF</sequence>
<name>A0ABN0XZL2_9CAUL</name>
<dbReference type="Pfam" id="PF06170">
    <property type="entry name" value="DUF983"/>
    <property type="match status" value="1"/>
</dbReference>